<evidence type="ECO:0000313" key="1">
    <source>
        <dbReference type="EMBL" id="BCO36239.1"/>
    </source>
</evidence>
<reference evidence="1 2" key="1">
    <citation type="submission" date="2020-12" db="EMBL/GenBank/DDBJ databases">
        <title>Complete genome sequence of Mycobacterium heckeshornense JCM 15655T, closely related to a pathogenic non-tuberculous mycobacterial species Mycobacterium xenopi.</title>
        <authorList>
            <person name="Yoshida M."/>
            <person name="Fukano H."/>
            <person name="Asakura T."/>
            <person name="Suzuki M."/>
            <person name="Hoshino Y."/>
        </authorList>
    </citation>
    <scope>NUCLEOTIDE SEQUENCE [LARGE SCALE GENOMIC DNA]</scope>
    <source>
        <strain evidence="1 2">JCM 15655</strain>
    </source>
</reference>
<dbReference type="STRING" id="110505.ACT16_22745"/>
<proteinExistence type="predicted"/>
<gene>
    <name evidence="1" type="ORF">MHEC_26720</name>
</gene>
<organism evidence="1 2">
    <name type="scientific">Mycobacterium heckeshornense</name>
    <dbReference type="NCBI Taxonomy" id="110505"/>
    <lineage>
        <taxon>Bacteria</taxon>
        <taxon>Bacillati</taxon>
        <taxon>Actinomycetota</taxon>
        <taxon>Actinomycetes</taxon>
        <taxon>Mycobacteriales</taxon>
        <taxon>Mycobacteriaceae</taxon>
        <taxon>Mycobacterium</taxon>
    </lineage>
</organism>
<dbReference type="OrthoDB" id="4729208at2"/>
<keyword evidence="2" id="KW-1185">Reference proteome</keyword>
<dbReference type="RefSeq" id="WP_048893718.1">
    <property type="nucleotide sequence ID" value="NZ_AP024237.1"/>
</dbReference>
<dbReference type="Pfam" id="PF05305">
    <property type="entry name" value="DUF732"/>
    <property type="match status" value="1"/>
</dbReference>
<dbReference type="Proteomes" id="UP000595446">
    <property type="component" value="Chromosome"/>
</dbReference>
<evidence type="ECO:0000313" key="2">
    <source>
        <dbReference type="Proteomes" id="UP000595446"/>
    </source>
</evidence>
<dbReference type="AlphaFoldDB" id="A0A2I3EHR6"/>
<name>A0A2I3EHR6_9MYCO</name>
<dbReference type="EMBL" id="AP024237">
    <property type="protein sequence ID" value="BCO36239.1"/>
    <property type="molecule type" value="Genomic_DNA"/>
</dbReference>
<protein>
    <submittedName>
        <fullName evidence="1">Uncharacterized protein</fullName>
    </submittedName>
</protein>
<accession>A0A2I3EHR6</accession>
<sequence>MKRGSWLVALIVAATFSGGVLALAPRAHAVPAPEVEYLGDITVRRQYSFANAADAINYAHGICDKISNGASYTQVMGDVKSGVRPNDECAANYLVSYAVNIFCPAQLWQLRDSAANYLPPPANER</sequence>
<dbReference type="InterPro" id="IPR007969">
    <property type="entry name" value="DUF732"/>
</dbReference>